<feature type="compositionally biased region" description="Basic and acidic residues" evidence="1">
    <location>
        <begin position="71"/>
        <end position="92"/>
    </location>
</feature>
<dbReference type="Proteomes" id="UP000095287">
    <property type="component" value="Unplaced"/>
</dbReference>
<sequence>MRVASQIFYKETQWARTDCYVVIQKFVKEFDTFVHIIGDYEEVKIRAGERYKIQFFDAACHSKKNLPRNTIKLEKDSELKEPSTEKAIKADSEESEKSEEEDTADLNFIRFHGYPQRTITKPKKNAPLEVACPCRCKSQKLNWVCSACKDPVFFDFSNHLYCKCGAHEKRRADYWCGDARHGDAYVPHSEHVFRGIKCEEINIILMGE</sequence>
<evidence type="ECO:0000256" key="1">
    <source>
        <dbReference type="SAM" id="MobiDB-lite"/>
    </source>
</evidence>
<dbReference type="WBParaSite" id="L893_g2999.t1">
    <property type="protein sequence ID" value="L893_g2999.t1"/>
    <property type="gene ID" value="L893_g2999"/>
</dbReference>
<evidence type="ECO:0000313" key="3">
    <source>
        <dbReference type="WBParaSite" id="L893_g2999.t1"/>
    </source>
</evidence>
<protein>
    <submittedName>
        <fullName evidence="3">Cystatin domain-containing protein</fullName>
    </submittedName>
</protein>
<accession>A0A1I7ZUQ9</accession>
<name>A0A1I7ZUQ9_9BILA</name>
<proteinExistence type="predicted"/>
<dbReference type="AlphaFoldDB" id="A0A1I7ZUQ9"/>
<keyword evidence="2" id="KW-1185">Reference proteome</keyword>
<evidence type="ECO:0000313" key="2">
    <source>
        <dbReference type="Proteomes" id="UP000095287"/>
    </source>
</evidence>
<feature type="compositionally biased region" description="Acidic residues" evidence="1">
    <location>
        <begin position="93"/>
        <end position="102"/>
    </location>
</feature>
<reference evidence="3" key="1">
    <citation type="submission" date="2016-11" db="UniProtKB">
        <authorList>
            <consortium name="WormBaseParasite"/>
        </authorList>
    </citation>
    <scope>IDENTIFICATION</scope>
</reference>
<organism evidence="2 3">
    <name type="scientific">Steinernema glaseri</name>
    <dbReference type="NCBI Taxonomy" id="37863"/>
    <lineage>
        <taxon>Eukaryota</taxon>
        <taxon>Metazoa</taxon>
        <taxon>Ecdysozoa</taxon>
        <taxon>Nematoda</taxon>
        <taxon>Chromadorea</taxon>
        <taxon>Rhabditida</taxon>
        <taxon>Tylenchina</taxon>
        <taxon>Panagrolaimomorpha</taxon>
        <taxon>Strongyloidoidea</taxon>
        <taxon>Steinernematidae</taxon>
        <taxon>Steinernema</taxon>
    </lineage>
</organism>
<feature type="region of interest" description="Disordered" evidence="1">
    <location>
        <begin position="71"/>
        <end position="102"/>
    </location>
</feature>